<protein>
    <submittedName>
        <fullName evidence="2">Uncharacterized protein</fullName>
    </submittedName>
</protein>
<accession>A0A3D8RJK3</accession>
<sequence>MVASNAERTTSTVDQAGVPQSPNSRACSAQTGEKRARKRELDRISQRRKRQKDRETMNRLRNSLEQPHDPSWLHHLVLKQEADLARLHRHGERMIQIQTLLQADLADMDKAPPCEQQNNLSPSSEDNANPSQLAMKATTAQVGSNLNIAASYSKPQFDLDGLSWDDMEVLRPEQSMALTDMPRVPDNHYLDSLLILTNENANGDRSILTPSYEPRNPPRAMHSRHNSFQQAVEPAVLPKTDHDRSCTKCESVWRIANLNIGLARQQFCAGNDSQLVNGNEPDVDSHLIITAIAEGWSSAERSPLWDDRWNMLRQVDEICHSESGLVERLVTLYTVRRILKVTVIQFV</sequence>
<evidence type="ECO:0000256" key="1">
    <source>
        <dbReference type="SAM" id="MobiDB-lite"/>
    </source>
</evidence>
<dbReference type="OrthoDB" id="5086080at2759"/>
<reference evidence="2 3" key="1">
    <citation type="journal article" date="2018" name="IMA Fungus">
        <title>IMA Genome-F 9: Draft genome sequence of Annulohypoxylon stygium, Aspergillus mulundensis, Berkeleyomyces basicola (syn. Thielaviopsis basicola), Ceratocystis smalleyi, two Cercospora beticola strains, Coleophoma cylindrospora, Fusarium fracticaudum, Phialophora cf. hyalina, and Morchella septimelata.</title>
        <authorList>
            <person name="Wingfield B.D."/>
            <person name="Bills G.F."/>
            <person name="Dong Y."/>
            <person name="Huang W."/>
            <person name="Nel W.J."/>
            <person name="Swalarsk-Parry B.S."/>
            <person name="Vaghefi N."/>
            <person name="Wilken P.M."/>
            <person name="An Z."/>
            <person name="de Beer Z.W."/>
            <person name="De Vos L."/>
            <person name="Chen L."/>
            <person name="Duong T.A."/>
            <person name="Gao Y."/>
            <person name="Hammerbacher A."/>
            <person name="Kikkert J.R."/>
            <person name="Li Y."/>
            <person name="Li H."/>
            <person name="Li K."/>
            <person name="Li Q."/>
            <person name="Liu X."/>
            <person name="Ma X."/>
            <person name="Naidoo K."/>
            <person name="Pethybridge S.J."/>
            <person name="Sun J."/>
            <person name="Steenkamp E.T."/>
            <person name="van der Nest M.A."/>
            <person name="van Wyk S."/>
            <person name="Wingfield M.J."/>
            <person name="Xiong C."/>
            <person name="Yue Q."/>
            <person name="Zhang X."/>
        </authorList>
    </citation>
    <scope>NUCLEOTIDE SEQUENCE [LARGE SCALE GENOMIC DNA]</scope>
    <source>
        <strain evidence="2 3">BP5796</strain>
    </source>
</reference>
<comment type="caution">
    <text evidence="2">The sequence shown here is derived from an EMBL/GenBank/DDBJ whole genome shotgun (WGS) entry which is preliminary data.</text>
</comment>
<dbReference type="AlphaFoldDB" id="A0A3D8RJK3"/>
<keyword evidence="3" id="KW-1185">Reference proteome</keyword>
<feature type="region of interest" description="Disordered" evidence="1">
    <location>
        <begin position="1"/>
        <end position="67"/>
    </location>
</feature>
<feature type="region of interest" description="Disordered" evidence="1">
    <location>
        <begin position="110"/>
        <end position="130"/>
    </location>
</feature>
<feature type="compositionally biased region" description="Polar residues" evidence="1">
    <location>
        <begin position="1"/>
        <end position="31"/>
    </location>
</feature>
<dbReference type="Proteomes" id="UP000256328">
    <property type="component" value="Unassembled WGS sequence"/>
</dbReference>
<feature type="compositionally biased region" description="Polar residues" evidence="1">
    <location>
        <begin position="115"/>
        <end position="130"/>
    </location>
</feature>
<gene>
    <name evidence="2" type="ORF">BP5796_07667</name>
</gene>
<organism evidence="2 3">
    <name type="scientific">Coleophoma crateriformis</name>
    <dbReference type="NCBI Taxonomy" id="565419"/>
    <lineage>
        <taxon>Eukaryota</taxon>
        <taxon>Fungi</taxon>
        <taxon>Dikarya</taxon>
        <taxon>Ascomycota</taxon>
        <taxon>Pezizomycotina</taxon>
        <taxon>Leotiomycetes</taxon>
        <taxon>Helotiales</taxon>
        <taxon>Dermateaceae</taxon>
        <taxon>Coleophoma</taxon>
    </lineage>
</organism>
<name>A0A3D8RJK3_9HELO</name>
<evidence type="ECO:0000313" key="2">
    <source>
        <dbReference type="EMBL" id="RDW74225.1"/>
    </source>
</evidence>
<evidence type="ECO:0000313" key="3">
    <source>
        <dbReference type="Proteomes" id="UP000256328"/>
    </source>
</evidence>
<proteinExistence type="predicted"/>
<dbReference type="EMBL" id="PDLN01000010">
    <property type="protein sequence ID" value="RDW74225.1"/>
    <property type="molecule type" value="Genomic_DNA"/>
</dbReference>